<dbReference type="SMART" id="SM00388">
    <property type="entry name" value="HisKA"/>
    <property type="match status" value="1"/>
</dbReference>
<dbReference type="RefSeq" id="WP_248204825.1">
    <property type="nucleotide sequence ID" value="NZ_JALNMH010000002.1"/>
</dbReference>
<evidence type="ECO:0000256" key="2">
    <source>
        <dbReference type="ARBA" id="ARBA00012438"/>
    </source>
</evidence>
<evidence type="ECO:0000256" key="4">
    <source>
        <dbReference type="PROSITE-ProRule" id="PRU00169"/>
    </source>
</evidence>
<name>A0ABT0GDI1_9GAMM</name>
<dbReference type="InterPro" id="IPR011006">
    <property type="entry name" value="CheY-like_superfamily"/>
</dbReference>
<dbReference type="SUPFAM" id="SSF52172">
    <property type="entry name" value="CheY-like"/>
    <property type="match status" value="1"/>
</dbReference>
<dbReference type="PRINTS" id="PR00344">
    <property type="entry name" value="BCTRLSENSOR"/>
</dbReference>
<comment type="catalytic activity">
    <reaction evidence="1">
        <text>ATP + protein L-histidine = ADP + protein N-phospho-L-histidine.</text>
        <dbReference type="EC" id="2.7.13.3"/>
    </reaction>
</comment>
<dbReference type="PROSITE" id="PS50109">
    <property type="entry name" value="HIS_KIN"/>
    <property type="match status" value="1"/>
</dbReference>
<dbReference type="GO" id="GO:0016301">
    <property type="term" value="F:kinase activity"/>
    <property type="evidence" value="ECO:0007669"/>
    <property type="project" value="UniProtKB-KW"/>
</dbReference>
<dbReference type="EMBL" id="JALNMH010000002">
    <property type="protein sequence ID" value="MCK7592600.1"/>
    <property type="molecule type" value="Genomic_DNA"/>
</dbReference>
<evidence type="ECO:0000256" key="1">
    <source>
        <dbReference type="ARBA" id="ARBA00000085"/>
    </source>
</evidence>
<dbReference type="PROSITE" id="PS50110">
    <property type="entry name" value="RESPONSE_REGULATORY"/>
    <property type="match status" value="1"/>
</dbReference>
<dbReference type="Pfam" id="PF02518">
    <property type="entry name" value="HATPase_c"/>
    <property type="match status" value="1"/>
</dbReference>
<evidence type="ECO:0000313" key="8">
    <source>
        <dbReference type="Proteomes" id="UP001431449"/>
    </source>
</evidence>
<dbReference type="Proteomes" id="UP001431449">
    <property type="component" value="Unassembled WGS sequence"/>
</dbReference>
<dbReference type="InterPro" id="IPR036097">
    <property type="entry name" value="HisK_dim/P_sf"/>
</dbReference>
<accession>A0ABT0GDI1</accession>
<feature type="domain" description="Histidine kinase" evidence="5">
    <location>
        <begin position="148"/>
        <end position="366"/>
    </location>
</feature>
<dbReference type="SMART" id="SM00448">
    <property type="entry name" value="REC"/>
    <property type="match status" value="1"/>
</dbReference>
<dbReference type="InterPro" id="IPR003594">
    <property type="entry name" value="HATPase_dom"/>
</dbReference>
<dbReference type="InterPro" id="IPR005467">
    <property type="entry name" value="His_kinase_dom"/>
</dbReference>
<dbReference type="InterPro" id="IPR003661">
    <property type="entry name" value="HisK_dim/P_dom"/>
</dbReference>
<dbReference type="SUPFAM" id="SSF55874">
    <property type="entry name" value="ATPase domain of HSP90 chaperone/DNA topoisomerase II/histidine kinase"/>
    <property type="match status" value="1"/>
</dbReference>
<feature type="domain" description="Response regulatory" evidence="6">
    <location>
        <begin position="10"/>
        <end position="126"/>
    </location>
</feature>
<dbReference type="EC" id="2.7.13.3" evidence="2"/>
<evidence type="ECO:0000313" key="7">
    <source>
        <dbReference type="EMBL" id="MCK7592600.1"/>
    </source>
</evidence>
<keyword evidence="7" id="KW-0418">Kinase</keyword>
<dbReference type="PANTHER" id="PTHR43547:SF2">
    <property type="entry name" value="HYBRID SIGNAL TRANSDUCTION HISTIDINE KINASE C"/>
    <property type="match status" value="1"/>
</dbReference>
<dbReference type="Gene3D" id="1.10.287.130">
    <property type="match status" value="1"/>
</dbReference>
<dbReference type="SMART" id="SM00387">
    <property type="entry name" value="HATPase_c"/>
    <property type="match status" value="1"/>
</dbReference>
<gene>
    <name evidence="7" type="ORF">M0G41_02835</name>
</gene>
<reference evidence="7" key="1">
    <citation type="submission" date="2022-04" db="EMBL/GenBank/DDBJ databases">
        <title>Lysobacter sp. CAU 1642 isolated from sea sand.</title>
        <authorList>
            <person name="Kim W."/>
        </authorList>
    </citation>
    <scope>NUCLEOTIDE SEQUENCE</scope>
    <source>
        <strain evidence="7">CAU 1642</strain>
    </source>
</reference>
<evidence type="ECO:0000259" key="6">
    <source>
        <dbReference type="PROSITE" id="PS50110"/>
    </source>
</evidence>
<keyword evidence="7" id="KW-0808">Transferase</keyword>
<dbReference type="Gene3D" id="3.30.565.10">
    <property type="entry name" value="Histidine kinase-like ATPase, C-terminal domain"/>
    <property type="match status" value="1"/>
</dbReference>
<dbReference type="InterPro" id="IPR001789">
    <property type="entry name" value="Sig_transdc_resp-reg_receiver"/>
</dbReference>
<protein>
    <recommendedName>
        <fullName evidence="2">histidine kinase</fullName>
        <ecNumber evidence="2">2.7.13.3</ecNumber>
    </recommendedName>
</protein>
<evidence type="ECO:0000259" key="5">
    <source>
        <dbReference type="PROSITE" id="PS50109"/>
    </source>
</evidence>
<feature type="modified residue" description="4-aspartylphosphate" evidence="4">
    <location>
        <position position="59"/>
    </location>
</feature>
<keyword evidence="3 4" id="KW-0597">Phosphoprotein</keyword>
<dbReference type="Pfam" id="PF00072">
    <property type="entry name" value="Response_reg"/>
    <property type="match status" value="1"/>
</dbReference>
<comment type="caution">
    <text evidence="7">The sequence shown here is derived from an EMBL/GenBank/DDBJ whole genome shotgun (WGS) entry which is preliminary data.</text>
</comment>
<dbReference type="SUPFAM" id="SSF47384">
    <property type="entry name" value="Homodimeric domain of signal transducing histidine kinase"/>
    <property type="match status" value="1"/>
</dbReference>
<dbReference type="InterPro" id="IPR036890">
    <property type="entry name" value="HATPase_C_sf"/>
</dbReference>
<organism evidence="7 8">
    <name type="scientific">Pseudomarimonas salicorniae</name>
    <dbReference type="NCBI Taxonomy" id="2933270"/>
    <lineage>
        <taxon>Bacteria</taxon>
        <taxon>Pseudomonadati</taxon>
        <taxon>Pseudomonadota</taxon>
        <taxon>Gammaproteobacteria</taxon>
        <taxon>Lysobacterales</taxon>
        <taxon>Lysobacteraceae</taxon>
        <taxon>Pseudomarimonas</taxon>
    </lineage>
</organism>
<dbReference type="Pfam" id="PF00512">
    <property type="entry name" value="HisKA"/>
    <property type="match status" value="1"/>
</dbReference>
<evidence type="ECO:0000256" key="3">
    <source>
        <dbReference type="ARBA" id="ARBA00022553"/>
    </source>
</evidence>
<keyword evidence="8" id="KW-1185">Reference proteome</keyword>
<dbReference type="CDD" id="cd00082">
    <property type="entry name" value="HisKA"/>
    <property type="match status" value="1"/>
</dbReference>
<dbReference type="PANTHER" id="PTHR43547">
    <property type="entry name" value="TWO-COMPONENT HISTIDINE KINASE"/>
    <property type="match status" value="1"/>
</dbReference>
<dbReference type="Gene3D" id="3.40.50.2300">
    <property type="match status" value="1"/>
</dbReference>
<dbReference type="InterPro" id="IPR004358">
    <property type="entry name" value="Sig_transdc_His_kin-like_C"/>
</dbReference>
<proteinExistence type="predicted"/>
<sequence length="380" mass="41883">MPLSGAKSALVLIVDDQEANLRLLGRVLSEAGFDVMPASSGEQALKRMEAEVPHVVLLDMRMPGMDGYEVLQHIRGRPEWADIPVLFLTAAHERELLVKAFEAGASDYLTKPFVTEELIVRVRTHSEHKRYRDQLRQSIREREDIATIVVHDLKNPLFNISLNASLLREEAPADSETAKRANSIESSARRAMDFVERYLGRRASLELRERYAPEAHSPHALIGAACSELQEDATRRGQILQQVRNASVPQVACDRDSALMILRNLLSNAIKYSPEGSEIELGAEAGAGGTVRLWVADRGPGISREEQAKLFKRYVRLSAESGEAASSSGVGLALARQEAEWMGGELWHEPRSEGGSVFVFKLPQAGPQVPGYRGEGKSGD</sequence>